<dbReference type="Gene3D" id="3.60.40.10">
    <property type="entry name" value="PPM-type phosphatase domain"/>
    <property type="match status" value="1"/>
</dbReference>
<gene>
    <name evidence="12" type="ORF">CVIRNUC_008217</name>
</gene>
<dbReference type="GO" id="GO:0004722">
    <property type="term" value="F:protein serine/threonine phosphatase activity"/>
    <property type="evidence" value="ECO:0007669"/>
    <property type="project" value="UniProtKB-EC"/>
</dbReference>
<dbReference type="PROSITE" id="PS01032">
    <property type="entry name" value="PPM_1"/>
    <property type="match status" value="1"/>
</dbReference>
<dbReference type="InterPro" id="IPR015655">
    <property type="entry name" value="PP2C"/>
</dbReference>
<dbReference type="EC" id="3.1.3.16" evidence="3"/>
<keyword evidence="7 9" id="KW-0904">Protein phosphatase</keyword>
<evidence type="ECO:0000256" key="10">
    <source>
        <dbReference type="SAM" id="MobiDB-lite"/>
    </source>
</evidence>
<evidence type="ECO:0000256" key="7">
    <source>
        <dbReference type="ARBA" id="ARBA00022912"/>
    </source>
</evidence>
<evidence type="ECO:0000256" key="5">
    <source>
        <dbReference type="ARBA" id="ARBA00022801"/>
    </source>
</evidence>
<feature type="region of interest" description="Disordered" evidence="10">
    <location>
        <begin position="452"/>
        <end position="489"/>
    </location>
</feature>
<dbReference type="Proteomes" id="UP001314263">
    <property type="component" value="Unassembled WGS sequence"/>
</dbReference>
<keyword evidence="5 9" id="KW-0378">Hydrolase</keyword>
<reference evidence="12 13" key="1">
    <citation type="submission" date="2023-10" db="EMBL/GenBank/DDBJ databases">
        <authorList>
            <person name="Maclean D."/>
            <person name="Macfadyen A."/>
        </authorList>
    </citation>
    <scope>NUCLEOTIDE SEQUENCE [LARGE SCALE GENOMIC DNA]</scope>
</reference>
<name>A0AAV1ID14_9CHLO</name>
<evidence type="ECO:0000256" key="6">
    <source>
        <dbReference type="ARBA" id="ARBA00022842"/>
    </source>
</evidence>
<keyword evidence="13" id="KW-1185">Reference proteome</keyword>
<protein>
    <recommendedName>
        <fullName evidence="3">protein-serine/threonine phosphatase</fullName>
        <ecNumber evidence="3">3.1.3.16</ecNumber>
    </recommendedName>
</protein>
<comment type="caution">
    <text evidence="12">The sequence shown here is derived from an EMBL/GenBank/DDBJ whole genome shotgun (WGS) entry which is preliminary data.</text>
</comment>
<dbReference type="InterPro" id="IPR000222">
    <property type="entry name" value="PP2C_BS"/>
</dbReference>
<evidence type="ECO:0000256" key="3">
    <source>
        <dbReference type="ARBA" id="ARBA00013081"/>
    </source>
</evidence>
<dbReference type="InterPro" id="IPR036457">
    <property type="entry name" value="PPM-type-like_dom_sf"/>
</dbReference>
<comment type="cofactor">
    <cofactor evidence="2">
        <name>Mg(2+)</name>
        <dbReference type="ChEBI" id="CHEBI:18420"/>
    </cofactor>
</comment>
<dbReference type="PANTHER" id="PTHR13832:SF840">
    <property type="entry name" value="PROTEIN PHOSPHATASE 2C 60-RELATED"/>
    <property type="match status" value="1"/>
</dbReference>
<feature type="compositionally biased region" description="Basic and acidic residues" evidence="10">
    <location>
        <begin position="455"/>
        <end position="469"/>
    </location>
</feature>
<dbReference type="AlphaFoldDB" id="A0AAV1ID14"/>
<evidence type="ECO:0000313" key="12">
    <source>
        <dbReference type="EMBL" id="CAK0785012.1"/>
    </source>
</evidence>
<comment type="similarity">
    <text evidence="9">Belongs to the PP2C family.</text>
</comment>
<keyword evidence="4" id="KW-0479">Metal-binding</keyword>
<organism evidence="12 13">
    <name type="scientific">Coccomyxa viridis</name>
    <dbReference type="NCBI Taxonomy" id="1274662"/>
    <lineage>
        <taxon>Eukaryota</taxon>
        <taxon>Viridiplantae</taxon>
        <taxon>Chlorophyta</taxon>
        <taxon>core chlorophytes</taxon>
        <taxon>Trebouxiophyceae</taxon>
        <taxon>Trebouxiophyceae incertae sedis</taxon>
        <taxon>Coccomyxaceae</taxon>
        <taxon>Coccomyxa</taxon>
    </lineage>
</organism>
<comment type="cofactor">
    <cofactor evidence="1">
        <name>Mn(2+)</name>
        <dbReference type="ChEBI" id="CHEBI:29035"/>
    </cofactor>
</comment>
<accession>A0AAV1ID14</accession>
<dbReference type="InterPro" id="IPR001932">
    <property type="entry name" value="PPM-type_phosphatase-like_dom"/>
</dbReference>
<dbReference type="Pfam" id="PF00481">
    <property type="entry name" value="PP2C"/>
    <property type="match status" value="2"/>
</dbReference>
<evidence type="ECO:0000259" key="11">
    <source>
        <dbReference type="PROSITE" id="PS51746"/>
    </source>
</evidence>
<keyword evidence="8" id="KW-0464">Manganese</keyword>
<dbReference type="GO" id="GO:0046872">
    <property type="term" value="F:metal ion binding"/>
    <property type="evidence" value="ECO:0007669"/>
    <property type="project" value="UniProtKB-KW"/>
</dbReference>
<keyword evidence="6" id="KW-0460">Magnesium</keyword>
<feature type="domain" description="PPM-type phosphatase" evidence="11">
    <location>
        <begin position="24"/>
        <end position="426"/>
    </location>
</feature>
<feature type="region of interest" description="Disordered" evidence="10">
    <location>
        <begin position="122"/>
        <end position="149"/>
    </location>
</feature>
<evidence type="ECO:0000313" key="13">
    <source>
        <dbReference type="Proteomes" id="UP001314263"/>
    </source>
</evidence>
<evidence type="ECO:0000256" key="4">
    <source>
        <dbReference type="ARBA" id="ARBA00022723"/>
    </source>
</evidence>
<evidence type="ECO:0000256" key="9">
    <source>
        <dbReference type="RuleBase" id="RU003465"/>
    </source>
</evidence>
<proteinExistence type="inferred from homology"/>
<evidence type="ECO:0000256" key="1">
    <source>
        <dbReference type="ARBA" id="ARBA00001936"/>
    </source>
</evidence>
<dbReference type="SUPFAM" id="SSF81606">
    <property type="entry name" value="PP2C-like"/>
    <property type="match status" value="1"/>
</dbReference>
<evidence type="ECO:0000256" key="2">
    <source>
        <dbReference type="ARBA" id="ARBA00001946"/>
    </source>
</evidence>
<dbReference type="PROSITE" id="PS51746">
    <property type="entry name" value="PPM_2"/>
    <property type="match status" value="1"/>
</dbReference>
<sequence length="489" mass="51657">MGAYLSQPVRAKQEFAGAKAGFLSYGGSSMQGWRRSMEDAHIASINLGNAPDAAIFGVFDGHGGSEVAKFCQKYLAAEITRLEKYHQGNLPDSLVEVFHRMDSMLKDTNYTAELDALRRSTHDAAPTDTAGSAGTGAEQGEEDGQVSTSEALDMLRQVLMMRRKQESGEAEDEPQPMMEDFAQTKPNHAISEKQCLASANPPAAVAQRKPAVTATPTEAQISACKEPAPGQPLSVDVPSKDSLPEHHIQAGCTAVVAVVKGSELWVANAGDSRAVLCRGGQALALSEDHKPQSETERNRITAAGGFVSDVGGVSRVNGNLNLSRAIGDLKYKGNEKLAPAEQIITAQPDIVKVELRSEDRFFVLACDGVWDVMSNQEVVQFVSVCLDSGMSLESIASQLLDACLAPDPRETRGIGCDNMTCCIVLINPAATAASLPPLTCSSSSLSSATIGTLGSRDHMPAAEEHKGPSAEEAMPSPGLQLPAQATAVP</sequence>
<dbReference type="SMART" id="SM00332">
    <property type="entry name" value="PP2Cc"/>
    <property type="match status" value="1"/>
</dbReference>
<dbReference type="EMBL" id="CAUYUE010000011">
    <property type="protein sequence ID" value="CAK0785012.1"/>
    <property type="molecule type" value="Genomic_DNA"/>
</dbReference>
<dbReference type="CDD" id="cd00143">
    <property type="entry name" value="PP2Cc"/>
    <property type="match status" value="1"/>
</dbReference>
<evidence type="ECO:0000256" key="8">
    <source>
        <dbReference type="ARBA" id="ARBA00023211"/>
    </source>
</evidence>
<dbReference type="PANTHER" id="PTHR13832">
    <property type="entry name" value="PROTEIN PHOSPHATASE 2C"/>
    <property type="match status" value="1"/>
</dbReference>